<keyword evidence="1" id="KW-0472">Membrane</keyword>
<dbReference type="Pfam" id="PF06312">
    <property type="entry name" value="Neurexophilin"/>
    <property type="match status" value="1"/>
</dbReference>
<sequence length="592" mass="67421">MEKPSRAGFYRLESPTSARDGISPTCCLYRKRLCKGFVLLWVLSAITSVLYLSMLADKGILKLQPKPLQVKKYGNMSTSGFASQKRTTVSQPIATDTWRKLSPTLVSNSFFYIRNPKANYNICDQLELYIEARDAQNKTKTRGGDHMWPFLRTASLNASAPADELIDHGNGTYTARFSLHWAGEVEPQVRFVFSREHAHFLRSVRERVPDRFTYDGKFTDNRTIEITPCHINRNIFVDRAAVGLSYASKSEVCDLSDRKAGTTWFCLKPATLTCANYAQHKANLQRKGREYVYSLLLPNKRRVAHSQALLQSLGRVRTVHVNSGVSDSTCLDLSPCYLGLPPKRPHRAAGYYFRDLWKSKVCHARELRLTDTLRCLRNKRLYFYGDSTIRQWFEYLVAHLGDSMKEERITSITVSKVGLRRGWDATHNITLFFRHHEYPIRNSWIDVANIKFTVNEIDGLPGGADTVVALTMFAHFTHTNLTYYQSRLERVRDAIGRLQRRGAGTSPVFIKSANTGNPISADTSDLYAYDLDQTMRAVFADSPDVTILDVWDMTLSHRSGYNIHPVEAVVREESKMFLNFLCSEAVSTKQTL</sequence>
<evidence type="ECO:0000256" key="1">
    <source>
        <dbReference type="SAM" id="Phobius"/>
    </source>
</evidence>
<keyword evidence="3" id="KW-1185">Reference proteome</keyword>
<dbReference type="KEGG" id="aplc:110980961"/>
<dbReference type="InterPro" id="IPR026845">
    <property type="entry name" value="NXPH/NXPE"/>
</dbReference>
<dbReference type="Proteomes" id="UP000694845">
    <property type="component" value="Unplaced"/>
</dbReference>
<evidence type="ECO:0000313" key="3">
    <source>
        <dbReference type="Proteomes" id="UP000694845"/>
    </source>
</evidence>
<dbReference type="RefSeq" id="XP_022093748.1">
    <property type="nucleotide sequence ID" value="XM_022238056.1"/>
</dbReference>
<name>A0A8B7YKF4_ACAPL</name>
<evidence type="ECO:0000313" key="4">
    <source>
        <dbReference type="RefSeq" id="XP_022093748.1"/>
    </source>
</evidence>
<proteinExistence type="predicted"/>
<gene>
    <name evidence="4" type="primary">LOC110980961</name>
</gene>
<evidence type="ECO:0000259" key="2">
    <source>
        <dbReference type="Pfam" id="PF24536"/>
    </source>
</evidence>
<protein>
    <submittedName>
        <fullName evidence="4">NXPE family member 3-like</fullName>
    </submittedName>
</protein>
<dbReference type="PANTHER" id="PTHR16165">
    <property type="entry name" value="NXPE FAMILY MEMBER"/>
    <property type="match status" value="1"/>
</dbReference>
<reference evidence="4" key="1">
    <citation type="submission" date="2025-08" db="UniProtKB">
        <authorList>
            <consortium name="RefSeq"/>
        </authorList>
    </citation>
    <scope>IDENTIFICATION</scope>
</reference>
<dbReference type="Pfam" id="PF24536">
    <property type="entry name" value="NXPE4_C"/>
    <property type="match status" value="1"/>
</dbReference>
<feature type="domain" description="NXPE C-terminal" evidence="2">
    <location>
        <begin position="357"/>
        <end position="582"/>
    </location>
</feature>
<dbReference type="PANTHER" id="PTHR16165:SF5">
    <property type="entry name" value="NXPE FAMILY MEMBER 3"/>
    <property type="match status" value="1"/>
</dbReference>
<dbReference type="InterPro" id="IPR057106">
    <property type="entry name" value="NXPE4_C"/>
</dbReference>
<keyword evidence="1" id="KW-1133">Transmembrane helix</keyword>
<accession>A0A8B7YKF4</accession>
<dbReference type="OrthoDB" id="5950832at2759"/>
<keyword evidence="1" id="KW-0812">Transmembrane</keyword>
<organism evidence="3 4">
    <name type="scientific">Acanthaster planci</name>
    <name type="common">Crown-of-thorns starfish</name>
    <dbReference type="NCBI Taxonomy" id="133434"/>
    <lineage>
        <taxon>Eukaryota</taxon>
        <taxon>Metazoa</taxon>
        <taxon>Echinodermata</taxon>
        <taxon>Eleutherozoa</taxon>
        <taxon>Asterozoa</taxon>
        <taxon>Asteroidea</taxon>
        <taxon>Valvatacea</taxon>
        <taxon>Valvatida</taxon>
        <taxon>Acanthasteridae</taxon>
        <taxon>Acanthaster</taxon>
    </lineage>
</organism>
<dbReference type="AlphaFoldDB" id="A0A8B7YKF4"/>
<dbReference type="OMA" id="HRIMSIR"/>
<feature type="transmembrane region" description="Helical" evidence="1">
    <location>
        <begin position="38"/>
        <end position="56"/>
    </location>
</feature>
<dbReference type="GeneID" id="110980961"/>